<dbReference type="AlphaFoldDB" id="W9Y3J2"/>
<dbReference type="PANTHER" id="PTHR36205">
    <property type="entry name" value="CHROMOSOME 19, WHOLE GENOME SHOTGUN SEQUENCE"/>
    <property type="match status" value="1"/>
</dbReference>
<dbReference type="Pfam" id="PF11885">
    <property type="entry name" value="DUF3405"/>
    <property type="match status" value="1"/>
</dbReference>
<keyword evidence="2" id="KW-0472">Membrane</keyword>
<organism evidence="3 4">
    <name type="scientific">Capronia epimyces CBS 606.96</name>
    <dbReference type="NCBI Taxonomy" id="1182542"/>
    <lineage>
        <taxon>Eukaryota</taxon>
        <taxon>Fungi</taxon>
        <taxon>Dikarya</taxon>
        <taxon>Ascomycota</taxon>
        <taxon>Pezizomycotina</taxon>
        <taxon>Eurotiomycetes</taxon>
        <taxon>Chaetothyriomycetidae</taxon>
        <taxon>Chaetothyriales</taxon>
        <taxon>Herpotrichiellaceae</taxon>
        <taxon>Capronia</taxon>
    </lineage>
</organism>
<feature type="transmembrane region" description="Helical" evidence="2">
    <location>
        <begin position="63"/>
        <end position="82"/>
    </location>
</feature>
<proteinExistence type="predicted"/>
<keyword evidence="2" id="KW-0812">Transmembrane</keyword>
<dbReference type="PANTHER" id="PTHR36205:SF3">
    <property type="entry name" value="MAJOR FACILITATOR SUPERFAMILY TRANSPORTER"/>
    <property type="match status" value="1"/>
</dbReference>
<evidence type="ECO:0000313" key="4">
    <source>
        <dbReference type="Proteomes" id="UP000019478"/>
    </source>
</evidence>
<dbReference type="EMBL" id="AMGY01000003">
    <property type="protein sequence ID" value="EXJ87352.1"/>
    <property type="molecule type" value="Genomic_DNA"/>
</dbReference>
<keyword evidence="2" id="KW-1133">Transmembrane helix</keyword>
<dbReference type="eggNOG" id="ENOG502SMK2">
    <property type="taxonomic scope" value="Eukaryota"/>
</dbReference>
<evidence type="ECO:0000313" key="3">
    <source>
        <dbReference type="EMBL" id="EXJ87352.1"/>
    </source>
</evidence>
<reference evidence="3 4" key="1">
    <citation type="submission" date="2013-03" db="EMBL/GenBank/DDBJ databases">
        <title>The Genome Sequence of Capronia epimyces CBS 606.96.</title>
        <authorList>
            <consortium name="The Broad Institute Genomics Platform"/>
            <person name="Cuomo C."/>
            <person name="de Hoog S."/>
            <person name="Gorbushina A."/>
            <person name="Walker B."/>
            <person name="Young S.K."/>
            <person name="Zeng Q."/>
            <person name="Gargeya S."/>
            <person name="Fitzgerald M."/>
            <person name="Haas B."/>
            <person name="Abouelleil A."/>
            <person name="Allen A.W."/>
            <person name="Alvarado L."/>
            <person name="Arachchi H.M."/>
            <person name="Berlin A.M."/>
            <person name="Chapman S.B."/>
            <person name="Gainer-Dewar J."/>
            <person name="Goldberg J."/>
            <person name="Griggs A."/>
            <person name="Gujja S."/>
            <person name="Hansen M."/>
            <person name="Howarth C."/>
            <person name="Imamovic A."/>
            <person name="Ireland A."/>
            <person name="Larimer J."/>
            <person name="McCowan C."/>
            <person name="Murphy C."/>
            <person name="Pearson M."/>
            <person name="Poon T.W."/>
            <person name="Priest M."/>
            <person name="Roberts A."/>
            <person name="Saif S."/>
            <person name="Shea T."/>
            <person name="Sisk P."/>
            <person name="Sykes S."/>
            <person name="Wortman J."/>
            <person name="Nusbaum C."/>
            <person name="Birren B."/>
        </authorList>
    </citation>
    <scope>NUCLEOTIDE SEQUENCE [LARGE SCALE GENOMIC DNA]</scope>
    <source>
        <strain evidence="3 4">CBS 606.96</strain>
    </source>
</reference>
<dbReference type="InterPro" id="IPR021822">
    <property type="entry name" value="DUF3405"/>
</dbReference>
<dbReference type="RefSeq" id="XP_007732631.1">
    <property type="nucleotide sequence ID" value="XM_007734441.1"/>
</dbReference>
<dbReference type="STRING" id="1182542.W9Y3J2"/>
<dbReference type="GeneID" id="19168431"/>
<feature type="region of interest" description="Disordered" evidence="1">
    <location>
        <begin position="13"/>
        <end position="54"/>
    </location>
</feature>
<feature type="compositionally biased region" description="Basic residues" evidence="1">
    <location>
        <begin position="44"/>
        <end position="54"/>
    </location>
</feature>
<name>W9Y3J2_9EURO</name>
<dbReference type="Proteomes" id="UP000019478">
    <property type="component" value="Unassembled WGS sequence"/>
</dbReference>
<gene>
    <name evidence="3" type="ORF">A1O3_04311</name>
</gene>
<evidence type="ECO:0000256" key="2">
    <source>
        <dbReference type="SAM" id="Phobius"/>
    </source>
</evidence>
<dbReference type="HOGENOM" id="CLU_009650_0_0_1"/>
<evidence type="ECO:0000256" key="1">
    <source>
        <dbReference type="SAM" id="MobiDB-lite"/>
    </source>
</evidence>
<dbReference type="OrthoDB" id="3353407at2759"/>
<accession>W9Y3J2</accession>
<sequence>MLQLLPKSLAAKFDHPSTSASHERHWSTGSASSDGLLDPVGSPRARRAHRRQLSRPRFQPRKAIWSTAAIALLIVVGLLWSVEPTPLSQQRPDVQAQEEQGPIPIGQSRDRNGREVFWWEQFDLLHGFYRGRRNIVPFWQYVPEQQADSVDPFDPGRHNDGDLIAAPSLVPSNMEICYINEERGILPPTISARQGLPQGMPAPLFGSQEELGINNQICYDRINRYAPYGLGLPQDQGGLGLSGEGDNHGLDHVHPIDWRPVKWHRAQQQCLKKNKNQLKSRTAFVVRTWSTYKYTAYDITMLRALVSELALTSRGQYTVHFLIHVQDDTIPIWASQDLYDQTLKDSLPEEFQGMGVLWSVAQMKLIYPPPFPESIVNFSGGDIYEAYRSLHFPMQYFASRHPEYDYFWHWEMDIRITGHYHELLHRITSWSEKQPREYAWERSSKFYIPSLYNNSYETYAQSVVAEMKASKKAPISGPQLPAEHLFNIPPQQTPSNSDDITDLITFNPLFDPTHTLWAFRDDITGYNVAADGRPPSRAALITASRMSRRLLLLMHEETYRHKHTMFPEMYPASIALHYGLKAIHAPLPVYFDRHWPAAHVNEIFNNAPLSEASKHAGMDHGNGYFHGENGSVFGPGEHVFRGSTYYSNAGFAGYLWRRWLGKENGNNEIQWESEGGSGGGRMCLPMMVLHPIKNERR</sequence>
<protein>
    <submittedName>
        <fullName evidence="3">Uncharacterized protein</fullName>
    </submittedName>
</protein>
<comment type="caution">
    <text evidence="3">The sequence shown here is derived from an EMBL/GenBank/DDBJ whole genome shotgun (WGS) entry which is preliminary data.</text>
</comment>
<keyword evidence="4" id="KW-1185">Reference proteome</keyword>